<evidence type="ECO:0000313" key="2">
    <source>
        <dbReference type="Proteomes" id="UP000784294"/>
    </source>
</evidence>
<reference evidence="1" key="1">
    <citation type="submission" date="2018-11" db="EMBL/GenBank/DDBJ databases">
        <authorList>
            <consortium name="Pathogen Informatics"/>
        </authorList>
    </citation>
    <scope>NUCLEOTIDE SEQUENCE</scope>
</reference>
<organism evidence="1 2">
    <name type="scientific">Protopolystoma xenopodis</name>
    <dbReference type="NCBI Taxonomy" id="117903"/>
    <lineage>
        <taxon>Eukaryota</taxon>
        <taxon>Metazoa</taxon>
        <taxon>Spiralia</taxon>
        <taxon>Lophotrochozoa</taxon>
        <taxon>Platyhelminthes</taxon>
        <taxon>Monogenea</taxon>
        <taxon>Polyopisthocotylea</taxon>
        <taxon>Polystomatidea</taxon>
        <taxon>Polystomatidae</taxon>
        <taxon>Protopolystoma</taxon>
    </lineage>
</organism>
<protein>
    <submittedName>
        <fullName evidence="1">Uncharacterized protein</fullName>
    </submittedName>
</protein>
<name>A0A448WN04_9PLAT</name>
<evidence type="ECO:0000313" key="1">
    <source>
        <dbReference type="EMBL" id="VEL15868.1"/>
    </source>
</evidence>
<dbReference type="Proteomes" id="UP000784294">
    <property type="component" value="Unassembled WGS sequence"/>
</dbReference>
<sequence>MARMGTGDAGRRGLVPLQRQKRIGLGKAIAQVERPCKG</sequence>
<proteinExistence type="predicted"/>
<accession>A0A448WN04</accession>
<dbReference type="EMBL" id="CAAALY010026248">
    <property type="protein sequence ID" value="VEL15868.1"/>
    <property type="molecule type" value="Genomic_DNA"/>
</dbReference>
<gene>
    <name evidence="1" type="ORF">PXEA_LOCUS9308</name>
</gene>
<comment type="caution">
    <text evidence="1">The sequence shown here is derived from an EMBL/GenBank/DDBJ whole genome shotgun (WGS) entry which is preliminary data.</text>
</comment>
<dbReference type="AlphaFoldDB" id="A0A448WN04"/>
<keyword evidence="2" id="KW-1185">Reference proteome</keyword>